<evidence type="ECO:0000313" key="2">
    <source>
        <dbReference type="EMBL" id="WNM60729.1"/>
    </source>
</evidence>
<dbReference type="Proteomes" id="UP001302494">
    <property type="component" value="Chromosome"/>
</dbReference>
<dbReference type="Pfam" id="PF00085">
    <property type="entry name" value="Thioredoxin"/>
    <property type="match status" value="1"/>
</dbReference>
<dbReference type="RefSeq" id="WP_312741863.1">
    <property type="nucleotide sequence ID" value="NZ_CP116968.1"/>
</dbReference>
<dbReference type="KEGG" id="nneo:PQG83_13280"/>
<organism evidence="2 3">
    <name type="scientific">Candidatus Nitrospira neomarina</name>
    <dbReference type="NCBI Taxonomy" id="3020899"/>
    <lineage>
        <taxon>Bacteria</taxon>
        <taxon>Pseudomonadati</taxon>
        <taxon>Nitrospirota</taxon>
        <taxon>Nitrospiria</taxon>
        <taxon>Nitrospirales</taxon>
        <taxon>Nitrospiraceae</taxon>
        <taxon>Nitrospira</taxon>
    </lineage>
</organism>
<feature type="domain" description="Thioredoxin" evidence="1">
    <location>
        <begin position="7"/>
        <end position="105"/>
    </location>
</feature>
<name>A0AA96GEJ7_9BACT</name>
<protein>
    <submittedName>
        <fullName evidence="2">Thioredoxin family protein</fullName>
    </submittedName>
</protein>
<dbReference type="SUPFAM" id="SSF52833">
    <property type="entry name" value="Thioredoxin-like"/>
    <property type="match status" value="1"/>
</dbReference>
<dbReference type="EMBL" id="CP116968">
    <property type="protein sequence ID" value="WNM60729.1"/>
    <property type="molecule type" value="Genomic_DNA"/>
</dbReference>
<evidence type="ECO:0000313" key="3">
    <source>
        <dbReference type="Proteomes" id="UP001302494"/>
    </source>
</evidence>
<proteinExistence type="predicted"/>
<sequence>MSGMVEDVNDDNYEGFTEASAAVVAYGIATCEPCKAYDPVLADIAQQYSNVRFGKAKMHVPGRCRAIKKRHQFETYPTTHFFSNGTLVLTKEGKLEPAELADLIRQSFSIKT</sequence>
<reference evidence="2 3" key="1">
    <citation type="submission" date="2023-01" db="EMBL/GenBank/DDBJ databases">
        <title>Cultivation and genomic characterization of new, ubiquitous marine nitrite-oxidizing bacteria from the Nitrospirales.</title>
        <authorList>
            <person name="Mueller A.J."/>
            <person name="Daebeler A."/>
            <person name="Herbold C.W."/>
            <person name="Kirkegaard R.H."/>
            <person name="Daims H."/>
        </authorList>
    </citation>
    <scope>NUCLEOTIDE SEQUENCE [LARGE SCALE GENOMIC DNA]</scope>
    <source>
        <strain evidence="2 3">DK</strain>
    </source>
</reference>
<dbReference type="InterPro" id="IPR013766">
    <property type="entry name" value="Thioredoxin_domain"/>
</dbReference>
<evidence type="ECO:0000259" key="1">
    <source>
        <dbReference type="Pfam" id="PF00085"/>
    </source>
</evidence>
<dbReference type="AlphaFoldDB" id="A0AA96GEJ7"/>
<gene>
    <name evidence="2" type="ORF">PQG83_13280</name>
</gene>
<keyword evidence="3" id="KW-1185">Reference proteome</keyword>
<dbReference type="InterPro" id="IPR036249">
    <property type="entry name" value="Thioredoxin-like_sf"/>
</dbReference>
<dbReference type="CDD" id="cd02947">
    <property type="entry name" value="TRX_family"/>
    <property type="match status" value="1"/>
</dbReference>
<accession>A0AA96GEJ7</accession>
<dbReference type="Gene3D" id="3.40.30.10">
    <property type="entry name" value="Glutaredoxin"/>
    <property type="match status" value="1"/>
</dbReference>